<comment type="caution">
    <text evidence="1">The sequence shown here is derived from an EMBL/GenBank/DDBJ whole genome shotgun (WGS) entry which is preliminary data.</text>
</comment>
<gene>
    <name evidence="1" type="ORF">QTH91_16205</name>
</gene>
<sequence>MKARVARSAFGVGDAGTLQGPDGYQRAVALNAKAEAGGRQ</sequence>
<proteinExistence type="predicted"/>
<reference evidence="1" key="1">
    <citation type="submission" date="2023-06" db="EMBL/GenBank/DDBJ databases">
        <authorList>
            <person name="Jiang Y."/>
            <person name="Liu Q."/>
        </authorList>
    </citation>
    <scope>NUCLEOTIDE SEQUENCE</scope>
    <source>
        <strain evidence="1">CGMCC 1.12089</strain>
    </source>
</reference>
<dbReference type="RefSeq" id="WP_286661130.1">
    <property type="nucleotide sequence ID" value="NZ_JASZYV010000003.1"/>
</dbReference>
<dbReference type="EMBL" id="JASZYV010000003">
    <property type="protein sequence ID" value="MDM0046033.1"/>
    <property type="molecule type" value="Genomic_DNA"/>
</dbReference>
<keyword evidence="2" id="KW-1185">Reference proteome</keyword>
<evidence type="ECO:0000313" key="1">
    <source>
        <dbReference type="EMBL" id="MDM0046033.1"/>
    </source>
</evidence>
<evidence type="ECO:0000313" key="2">
    <source>
        <dbReference type="Proteomes" id="UP001174908"/>
    </source>
</evidence>
<accession>A0ABT7NDL2</accession>
<name>A0ABT7NDL2_9BURK</name>
<protein>
    <submittedName>
        <fullName evidence="1">Uncharacterized protein</fullName>
    </submittedName>
</protein>
<dbReference type="Proteomes" id="UP001174908">
    <property type="component" value="Unassembled WGS sequence"/>
</dbReference>
<organism evidence="1 2">
    <name type="scientific">Variovorax dokdonensis</name>
    <dbReference type="NCBI Taxonomy" id="344883"/>
    <lineage>
        <taxon>Bacteria</taxon>
        <taxon>Pseudomonadati</taxon>
        <taxon>Pseudomonadota</taxon>
        <taxon>Betaproteobacteria</taxon>
        <taxon>Burkholderiales</taxon>
        <taxon>Comamonadaceae</taxon>
        <taxon>Variovorax</taxon>
    </lineage>
</organism>